<protein>
    <submittedName>
        <fullName evidence="14">ZN570 protein</fullName>
    </submittedName>
</protein>
<evidence type="ECO:0000256" key="6">
    <source>
        <dbReference type="ARBA" id="ARBA00022771"/>
    </source>
</evidence>
<proteinExistence type="inferred from homology"/>
<dbReference type="PANTHER" id="PTHR23226:SF416">
    <property type="entry name" value="FI01424P"/>
    <property type="match status" value="1"/>
</dbReference>
<keyword evidence="6 12" id="KW-0863">Zinc-finger</keyword>
<dbReference type="FunFam" id="3.30.160.60:FF:001005">
    <property type="entry name" value="Zinc finger protein 75A"/>
    <property type="match status" value="1"/>
</dbReference>
<dbReference type="Gene3D" id="3.30.160.60">
    <property type="entry name" value="Classic Zinc Finger"/>
    <property type="match status" value="1"/>
</dbReference>
<evidence type="ECO:0000256" key="7">
    <source>
        <dbReference type="ARBA" id="ARBA00022833"/>
    </source>
</evidence>
<dbReference type="AlphaFoldDB" id="A0A7L1BQ78"/>
<feature type="non-terminal residue" evidence="14">
    <location>
        <position position="53"/>
    </location>
</feature>
<comment type="function">
    <text evidence="1">May be involved in transcriptional regulation.</text>
</comment>
<evidence type="ECO:0000256" key="9">
    <source>
        <dbReference type="ARBA" id="ARBA00023125"/>
    </source>
</evidence>
<keyword evidence="8" id="KW-0805">Transcription regulation</keyword>
<dbReference type="GO" id="GO:0008270">
    <property type="term" value="F:zinc ion binding"/>
    <property type="evidence" value="ECO:0007669"/>
    <property type="project" value="UniProtKB-KW"/>
</dbReference>
<evidence type="ECO:0000256" key="11">
    <source>
        <dbReference type="ARBA" id="ARBA00023242"/>
    </source>
</evidence>
<dbReference type="PROSITE" id="PS50157">
    <property type="entry name" value="ZINC_FINGER_C2H2_2"/>
    <property type="match status" value="1"/>
</dbReference>
<evidence type="ECO:0000256" key="5">
    <source>
        <dbReference type="ARBA" id="ARBA00022737"/>
    </source>
</evidence>
<dbReference type="SUPFAM" id="SSF57667">
    <property type="entry name" value="beta-beta-alpha zinc fingers"/>
    <property type="match status" value="1"/>
</dbReference>
<dbReference type="Proteomes" id="UP000534634">
    <property type="component" value="Unassembled WGS sequence"/>
</dbReference>
<evidence type="ECO:0000313" key="14">
    <source>
        <dbReference type="EMBL" id="NXM55742.1"/>
    </source>
</evidence>
<keyword evidence="7" id="KW-0862">Zinc</keyword>
<feature type="domain" description="C2H2-type" evidence="13">
    <location>
        <begin position="27"/>
        <end position="53"/>
    </location>
</feature>
<evidence type="ECO:0000256" key="3">
    <source>
        <dbReference type="ARBA" id="ARBA00006991"/>
    </source>
</evidence>
<comment type="subcellular location">
    <subcellularLocation>
        <location evidence="2">Nucleus</location>
    </subcellularLocation>
</comment>
<evidence type="ECO:0000256" key="12">
    <source>
        <dbReference type="PROSITE-ProRule" id="PRU00042"/>
    </source>
</evidence>
<evidence type="ECO:0000256" key="10">
    <source>
        <dbReference type="ARBA" id="ARBA00023163"/>
    </source>
</evidence>
<organism evidence="14 15">
    <name type="scientific">Illadopsis cleaveri</name>
    <name type="common">blackcap illadopsis</name>
    <dbReference type="NCBI Taxonomy" id="201329"/>
    <lineage>
        <taxon>Eukaryota</taxon>
        <taxon>Metazoa</taxon>
        <taxon>Chordata</taxon>
        <taxon>Craniata</taxon>
        <taxon>Vertebrata</taxon>
        <taxon>Euteleostomi</taxon>
        <taxon>Archelosauria</taxon>
        <taxon>Archosauria</taxon>
        <taxon>Dinosauria</taxon>
        <taxon>Saurischia</taxon>
        <taxon>Theropoda</taxon>
        <taxon>Coelurosauria</taxon>
        <taxon>Aves</taxon>
        <taxon>Neognathae</taxon>
        <taxon>Neoaves</taxon>
        <taxon>Telluraves</taxon>
        <taxon>Australaves</taxon>
        <taxon>Passeriformes</taxon>
        <taxon>Sylvioidea</taxon>
        <taxon>Timaliidae</taxon>
        <taxon>Illadopsis</taxon>
    </lineage>
</organism>
<evidence type="ECO:0000256" key="8">
    <source>
        <dbReference type="ARBA" id="ARBA00023015"/>
    </source>
</evidence>
<name>A0A7L1BQ78_9PASS</name>
<keyword evidence="15" id="KW-1185">Reference proteome</keyword>
<dbReference type="InterPro" id="IPR036236">
    <property type="entry name" value="Znf_C2H2_sf"/>
</dbReference>
<evidence type="ECO:0000256" key="1">
    <source>
        <dbReference type="ARBA" id="ARBA00003767"/>
    </source>
</evidence>
<keyword evidence="10" id="KW-0804">Transcription</keyword>
<dbReference type="GO" id="GO:0000978">
    <property type="term" value="F:RNA polymerase II cis-regulatory region sequence-specific DNA binding"/>
    <property type="evidence" value="ECO:0007669"/>
    <property type="project" value="TreeGrafter"/>
</dbReference>
<keyword evidence="4" id="KW-0479">Metal-binding</keyword>
<keyword evidence="11" id="KW-0539">Nucleus</keyword>
<comment type="similarity">
    <text evidence="3">Belongs to the krueppel C2H2-type zinc-finger protein family.</text>
</comment>
<dbReference type="PANTHER" id="PTHR23226">
    <property type="entry name" value="ZINC FINGER AND SCAN DOMAIN-CONTAINING"/>
    <property type="match status" value="1"/>
</dbReference>
<comment type="caution">
    <text evidence="14">The sequence shown here is derived from an EMBL/GenBank/DDBJ whole genome shotgun (WGS) entry which is preliminary data.</text>
</comment>
<evidence type="ECO:0000313" key="15">
    <source>
        <dbReference type="Proteomes" id="UP000534634"/>
    </source>
</evidence>
<gene>
    <name evidence="14" type="primary">Znf570</name>
    <name evidence="14" type="ORF">ILLCLE_R07236</name>
</gene>
<dbReference type="InterPro" id="IPR013087">
    <property type="entry name" value="Znf_C2H2_type"/>
</dbReference>
<evidence type="ECO:0000256" key="2">
    <source>
        <dbReference type="ARBA" id="ARBA00004123"/>
    </source>
</evidence>
<dbReference type="EMBL" id="VXBB01007171">
    <property type="protein sequence ID" value="NXM55742.1"/>
    <property type="molecule type" value="Genomic_DNA"/>
</dbReference>
<reference evidence="14 15" key="1">
    <citation type="submission" date="2019-09" db="EMBL/GenBank/DDBJ databases">
        <title>Bird 10,000 Genomes (B10K) Project - Family phase.</title>
        <authorList>
            <person name="Zhang G."/>
        </authorList>
    </citation>
    <scope>NUCLEOTIDE SEQUENCE [LARGE SCALE GENOMIC DNA]</scope>
    <source>
        <strain evidence="14">B10K-DU-002-01</strain>
        <tissue evidence="14">Muscle</tissue>
    </source>
</reference>
<evidence type="ECO:0000256" key="4">
    <source>
        <dbReference type="ARBA" id="ARBA00022723"/>
    </source>
</evidence>
<evidence type="ECO:0000259" key="13">
    <source>
        <dbReference type="PROSITE" id="PS50157"/>
    </source>
</evidence>
<sequence length="53" mass="6259">CREGSLRWSQSSELVVHEQLPDGGRPYKFLKCGKSFSWRSYLIQHQKIHIGER</sequence>
<keyword evidence="9" id="KW-0238">DNA-binding</keyword>
<accession>A0A7L1BQ78</accession>
<dbReference type="GO" id="GO:0005634">
    <property type="term" value="C:nucleus"/>
    <property type="evidence" value="ECO:0007669"/>
    <property type="project" value="UniProtKB-SubCell"/>
</dbReference>
<dbReference type="GO" id="GO:0000981">
    <property type="term" value="F:DNA-binding transcription factor activity, RNA polymerase II-specific"/>
    <property type="evidence" value="ECO:0007669"/>
    <property type="project" value="TreeGrafter"/>
</dbReference>
<keyword evidence="5" id="KW-0677">Repeat</keyword>
<feature type="non-terminal residue" evidence="14">
    <location>
        <position position="1"/>
    </location>
</feature>